<dbReference type="GeneID" id="68113593"/>
<organism evidence="1 2">
    <name type="scientific">Naegleria fowleri</name>
    <name type="common">Brain eating amoeba</name>
    <dbReference type="NCBI Taxonomy" id="5763"/>
    <lineage>
        <taxon>Eukaryota</taxon>
        <taxon>Discoba</taxon>
        <taxon>Heterolobosea</taxon>
        <taxon>Tetramitia</taxon>
        <taxon>Eutetramitia</taxon>
        <taxon>Vahlkampfiidae</taxon>
        <taxon>Naegleria</taxon>
    </lineage>
</organism>
<reference evidence="1 2" key="1">
    <citation type="journal article" date="2019" name="Sci. Rep.">
        <title>Nanopore sequencing improves the draft genome of the human pathogenic amoeba Naegleria fowleri.</title>
        <authorList>
            <person name="Liechti N."/>
            <person name="Schurch N."/>
            <person name="Bruggmann R."/>
            <person name="Wittwer M."/>
        </authorList>
    </citation>
    <scope>NUCLEOTIDE SEQUENCE [LARGE SCALE GENOMIC DNA]</scope>
    <source>
        <strain evidence="1 2">ATCC 30894</strain>
    </source>
</reference>
<evidence type="ECO:0000313" key="1">
    <source>
        <dbReference type="EMBL" id="KAF0974343.1"/>
    </source>
</evidence>
<evidence type="ECO:0000313" key="2">
    <source>
        <dbReference type="Proteomes" id="UP000444721"/>
    </source>
</evidence>
<gene>
    <name evidence="1" type="ORF">FDP41_006375</name>
</gene>
<sequence length="119" mass="12849">MRTPASFSRAVSRAFSTTCNKKTFSSSTTTSRFAKSNINSSIGLTQNSCSHNYSTFLSSSSTQFQAITPSGCSNNHHSALQTMTQNGKRNNLPGFRNVRTTAMLSQVFALGSCVDDDDC</sequence>
<dbReference type="VEuPathDB" id="AmoebaDB:FDP41_006375"/>
<comment type="caution">
    <text evidence="1">The sequence shown here is derived from an EMBL/GenBank/DDBJ whole genome shotgun (WGS) entry which is preliminary data.</text>
</comment>
<proteinExistence type="predicted"/>
<accession>A0A6A5B7C6</accession>
<protein>
    <submittedName>
        <fullName evidence="1">Uncharacterized protein</fullName>
    </submittedName>
</protein>
<dbReference type="EMBL" id="VFQX01000052">
    <property type="protein sequence ID" value="KAF0974343.1"/>
    <property type="molecule type" value="Genomic_DNA"/>
</dbReference>
<name>A0A6A5B7C6_NAEFO</name>
<dbReference type="AlphaFoldDB" id="A0A6A5B7C6"/>
<keyword evidence="2" id="KW-1185">Reference proteome</keyword>
<dbReference type="VEuPathDB" id="AmoebaDB:NF0128470"/>
<dbReference type="RefSeq" id="XP_044559056.1">
    <property type="nucleotide sequence ID" value="XM_044710003.1"/>
</dbReference>
<dbReference type="Proteomes" id="UP000444721">
    <property type="component" value="Unassembled WGS sequence"/>
</dbReference>